<reference evidence="1 2" key="1">
    <citation type="journal article" date="2015" name="Proc. Natl. Acad. Sci. U.S.A.">
        <title>The resurrection genome of Boea hygrometrica: A blueprint for survival of dehydration.</title>
        <authorList>
            <person name="Xiao L."/>
            <person name="Yang G."/>
            <person name="Zhang L."/>
            <person name="Yang X."/>
            <person name="Zhao S."/>
            <person name="Ji Z."/>
            <person name="Zhou Q."/>
            <person name="Hu M."/>
            <person name="Wang Y."/>
            <person name="Chen M."/>
            <person name="Xu Y."/>
            <person name="Jin H."/>
            <person name="Xiao X."/>
            <person name="Hu G."/>
            <person name="Bao F."/>
            <person name="Hu Y."/>
            <person name="Wan P."/>
            <person name="Li L."/>
            <person name="Deng X."/>
            <person name="Kuang T."/>
            <person name="Xiang C."/>
            <person name="Zhu J.K."/>
            <person name="Oliver M.J."/>
            <person name="He Y."/>
        </authorList>
    </citation>
    <scope>NUCLEOTIDE SEQUENCE [LARGE SCALE GENOMIC DNA]</scope>
    <source>
        <strain evidence="2">cv. XS01</strain>
    </source>
</reference>
<organism evidence="1 2">
    <name type="scientific">Dorcoceras hygrometricum</name>
    <dbReference type="NCBI Taxonomy" id="472368"/>
    <lineage>
        <taxon>Eukaryota</taxon>
        <taxon>Viridiplantae</taxon>
        <taxon>Streptophyta</taxon>
        <taxon>Embryophyta</taxon>
        <taxon>Tracheophyta</taxon>
        <taxon>Spermatophyta</taxon>
        <taxon>Magnoliopsida</taxon>
        <taxon>eudicotyledons</taxon>
        <taxon>Gunneridae</taxon>
        <taxon>Pentapetalae</taxon>
        <taxon>asterids</taxon>
        <taxon>lamiids</taxon>
        <taxon>Lamiales</taxon>
        <taxon>Gesneriaceae</taxon>
        <taxon>Didymocarpoideae</taxon>
        <taxon>Trichosporeae</taxon>
        <taxon>Loxocarpinae</taxon>
        <taxon>Dorcoceras</taxon>
    </lineage>
</organism>
<proteinExistence type="predicted"/>
<dbReference type="GO" id="GO:0016740">
    <property type="term" value="F:transferase activity"/>
    <property type="evidence" value="ECO:0007669"/>
    <property type="project" value="UniProtKB-KW"/>
</dbReference>
<evidence type="ECO:0000313" key="2">
    <source>
        <dbReference type="Proteomes" id="UP000250235"/>
    </source>
</evidence>
<keyword evidence="2" id="KW-1185">Reference proteome</keyword>
<gene>
    <name evidence="1" type="ORF">F511_13379</name>
</gene>
<dbReference type="AlphaFoldDB" id="A0A2Z7BCJ2"/>
<evidence type="ECO:0000313" key="1">
    <source>
        <dbReference type="EMBL" id="KZV31940.1"/>
    </source>
</evidence>
<name>A0A2Z7BCJ2_9LAMI</name>
<keyword evidence="1" id="KW-0808">Transferase</keyword>
<accession>A0A2Z7BCJ2</accession>
<protein>
    <submittedName>
        <fullName evidence="1">Putative glycosyltransferase</fullName>
    </submittedName>
</protein>
<dbReference type="Proteomes" id="UP000250235">
    <property type="component" value="Unassembled WGS sequence"/>
</dbReference>
<sequence>MQRLPAATYTIKTTTYVSHATVTIYIKFHQLQATVPLTRVDYQNLLRLIQYLEKFDNSNSCPSAIIARWFSDTTDQSVTTPMIALYLLGMTHLYAGHNVALSQISPGHGNLSLLKLAALLVTPNSAGTSLELKSVKEISYLSSQLHFSSLIPTVRTHILFYLAKQLLTARTKLKTARNTYPEAHTVSRKLYSTVARTYELLLRVPSSTSTQAPNWYQSKVLLKTSSAPPVSLQKTAEIDGNLPKKGSNEQYLSRVYWRKR</sequence>
<dbReference type="EMBL" id="KV007008">
    <property type="protein sequence ID" value="KZV31940.1"/>
    <property type="molecule type" value="Genomic_DNA"/>
</dbReference>